<dbReference type="InterPro" id="IPR027417">
    <property type="entry name" value="P-loop_NTPase"/>
</dbReference>
<proteinExistence type="predicted"/>
<sequence>MPERMLLQRLYIHNFRCFENFEFKPGGQTASLLIGKNGSGKSSLMHTLALLQAIGRGRTRLGELVTPADFTRGRSDIPMRFELEVLLHGKAYAYSLVLELPEKFRELRVLHERLTVDGEPIFTREKADITIPRTAQKRDDTVFSMDWHLIALPVIQDATTAAALQNLRDWLAAMVLLSPIPQTIRSEALGSDTAIEHSARNLPDWLAGLLERYPAAYTTVVDHLKQVIPDLTALRFERLGRDARALIIQFASAPESMELPISALSDGEKCFFIGAILLAANQQAGPLLAFWDEPDNNIAPHEINQLIVALKRNFFQNKGQLIVSSHNPQAIQCFSDDSIWVMGRRTHLEPTQIRCLDELHPSTEGKTHASQPQLLQRLLDGDIDPWL</sequence>
<dbReference type="SUPFAM" id="SSF52540">
    <property type="entry name" value="P-loop containing nucleoside triphosphate hydrolases"/>
    <property type="match status" value="1"/>
</dbReference>
<dbReference type="CDD" id="cd00267">
    <property type="entry name" value="ABC_ATPase"/>
    <property type="match status" value="1"/>
</dbReference>
<feature type="domain" description="ATPase AAA-type core" evidence="1">
    <location>
        <begin position="33"/>
        <end position="329"/>
    </location>
</feature>
<evidence type="ECO:0000259" key="1">
    <source>
        <dbReference type="Pfam" id="PF13304"/>
    </source>
</evidence>
<reference evidence="2" key="1">
    <citation type="submission" date="2019-12" db="EMBL/GenBank/DDBJ databases">
        <title>Comparative genomics gives insights into the taxonomy of the Azoarcus-Aromatoleum group and reveals separate origins of nif in the plant-associated Azoarcus and non-plant-associated Aromatoleum sub-groups.</title>
        <authorList>
            <person name="Lafos M."/>
            <person name="Maluk M."/>
            <person name="Batista M."/>
            <person name="Junghare M."/>
            <person name="Carmona M."/>
            <person name="Faoro H."/>
            <person name="Cruz L.M."/>
            <person name="Battistoni F."/>
            <person name="De Souza E."/>
            <person name="Pedrosa F."/>
            <person name="Chen W.-M."/>
            <person name="Poole P.S."/>
            <person name="Dixon R.A."/>
            <person name="James E.K."/>
        </authorList>
    </citation>
    <scope>NUCLEOTIDE SEQUENCE</scope>
    <source>
        <strain evidence="2">LuFRes1</strain>
    </source>
</reference>
<dbReference type="PANTHER" id="PTHR32182:SF22">
    <property type="entry name" value="ATP-DEPENDENT ENDONUCLEASE, OLD FAMILY-RELATED"/>
    <property type="match status" value="1"/>
</dbReference>
<comment type="caution">
    <text evidence="2">The sequence shown here is derived from an EMBL/GenBank/DDBJ whole genome shotgun (WGS) entry which is preliminary data.</text>
</comment>
<dbReference type="InterPro" id="IPR003959">
    <property type="entry name" value="ATPase_AAA_core"/>
</dbReference>
<dbReference type="Pfam" id="PF13304">
    <property type="entry name" value="AAA_21"/>
    <property type="match status" value="1"/>
</dbReference>
<dbReference type="Gene3D" id="3.40.50.300">
    <property type="entry name" value="P-loop containing nucleotide triphosphate hydrolases"/>
    <property type="match status" value="1"/>
</dbReference>
<organism evidence="2 3">
    <name type="scientific">Aromatoleum anaerobium</name>
    <dbReference type="NCBI Taxonomy" id="182180"/>
    <lineage>
        <taxon>Bacteria</taxon>
        <taxon>Pseudomonadati</taxon>
        <taxon>Pseudomonadota</taxon>
        <taxon>Betaproteobacteria</taxon>
        <taxon>Rhodocyclales</taxon>
        <taxon>Rhodocyclaceae</taxon>
        <taxon>Aromatoleum</taxon>
    </lineage>
</organism>
<accession>A0ABX1PP30</accession>
<protein>
    <submittedName>
        <fullName evidence="2">AAA family ATPase</fullName>
    </submittedName>
</protein>
<name>A0ABX1PP30_9RHOO</name>
<dbReference type="PANTHER" id="PTHR32182">
    <property type="entry name" value="DNA REPLICATION AND REPAIR PROTEIN RECF"/>
    <property type="match status" value="1"/>
</dbReference>
<dbReference type="EMBL" id="WTVG01000035">
    <property type="protein sequence ID" value="NMG25541.1"/>
    <property type="molecule type" value="Genomic_DNA"/>
</dbReference>
<dbReference type="Proteomes" id="UP000615989">
    <property type="component" value="Unassembled WGS sequence"/>
</dbReference>
<evidence type="ECO:0000313" key="3">
    <source>
        <dbReference type="Proteomes" id="UP000615989"/>
    </source>
</evidence>
<dbReference type="RefSeq" id="WP_169118899.1">
    <property type="nucleotide sequence ID" value="NZ_WTVG02000034.1"/>
</dbReference>
<gene>
    <name evidence="2" type="ORF">GO606_12560</name>
</gene>
<keyword evidence="3" id="KW-1185">Reference proteome</keyword>
<evidence type="ECO:0000313" key="2">
    <source>
        <dbReference type="EMBL" id="NMG25541.1"/>
    </source>
</evidence>